<dbReference type="HOGENOM" id="CLU_2350269_0_0_1"/>
<feature type="compositionally biased region" description="Basic residues" evidence="2">
    <location>
        <begin position="10"/>
        <end position="19"/>
    </location>
</feature>
<reference evidence="3" key="2">
    <citation type="submission" date="2018-05" db="EMBL/GenBank/DDBJ databases">
        <title>OmerRS3 (Oryza meridionalis Reference Sequence Version 3).</title>
        <authorList>
            <person name="Zhang J."/>
            <person name="Kudrna D."/>
            <person name="Lee S."/>
            <person name="Talag J."/>
            <person name="Welchert J."/>
            <person name="Wing R.A."/>
        </authorList>
    </citation>
    <scope>NUCLEOTIDE SEQUENCE [LARGE SCALE GENOMIC DNA]</scope>
    <source>
        <strain evidence="3">cv. OR44</strain>
    </source>
</reference>
<dbReference type="Gramene" id="OMERI11G06160.1">
    <property type="protein sequence ID" value="OMERI11G06160.1"/>
    <property type="gene ID" value="OMERI11G06160"/>
</dbReference>
<reference evidence="3" key="1">
    <citation type="submission" date="2015-04" db="UniProtKB">
        <authorList>
            <consortium name="EnsemblPlants"/>
        </authorList>
    </citation>
    <scope>IDENTIFICATION</scope>
</reference>
<dbReference type="Gene3D" id="3.30.497.10">
    <property type="entry name" value="Antithrombin, subunit I, domain 2"/>
    <property type="match status" value="1"/>
</dbReference>
<evidence type="ECO:0000313" key="3">
    <source>
        <dbReference type="EnsemblPlants" id="OMERI11G06160.1"/>
    </source>
</evidence>
<evidence type="ECO:0000313" key="4">
    <source>
        <dbReference type="Proteomes" id="UP000008021"/>
    </source>
</evidence>
<feature type="region of interest" description="Disordered" evidence="2">
    <location>
        <begin position="1"/>
        <end position="46"/>
    </location>
</feature>
<keyword evidence="4" id="KW-1185">Reference proteome</keyword>
<dbReference type="STRING" id="40149.A0A0E0F3U4"/>
<protein>
    <submittedName>
        <fullName evidence="3">Uncharacterized protein</fullName>
    </submittedName>
</protein>
<comment type="similarity">
    <text evidence="1">Belongs to the serpin family.</text>
</comment>
<dbReference type="EnsemblPlants" id="OMERI11G06160.1">
    <property type="protein sequence ID" value="OMERI11G06160.1"/>
    <property type="gene ID" value="OMERI11G06160"/>
</dbReference>
<proteinExistence type="inferred from homology"/>
<dbReference type="Proteomes" id="UP000008021">
    <property type="component" value="Chromosome 11"/>
</dbReference>
<dbReference type="AlphaFoldDB" id="A0A0E0F3U4"/>
<accession>A0A0E0F3U4</accession>
<dbReference type="InterPro" id="IPR036186">
    <property type="entry name" value="Serpin_sf"/>
</dbReference>
<evidence type="ECO:0000256" key="2">
    <source>
        <dbReference type="SAM" id="MobiDB-lite"/>
    </source>
</evidence>
<name>A0A0E0F3U4_9ORYZ</name>
<evidence type="ECO:0000256" key="1">
    <source>
        <dbReference type="ARBA" id="ARBA00009500"/>
    </source>
</evidence>
<dbReference type="SUPFAM" id="SSF56574">
    <property type="entry name" value="Serpins"/>
    <property type="match status" value="1"/>
</dbReference>
<dbReference type="InterPro" id="IPR042178">
    <property type="entry name" value="Serpin_sf_1"/>
</dbReference>
<sequence>MQVSSSYLRRALRRPRFPAHRPLSSAPAPKPEAAEHVLKNRSNSGGPRLEFASGFWADASSSLSPEFMGLAGYMYGSAAEKADFKNKDPENRLDDNS</sequence>
<organism evidence="3">
    <name type="scientific">Oryza meridionalis</name>
    <dbReference type="NCBI Taxonomy" id="40149"/>
    <lineage>
        <taxon>Eukaryota</taxon>
        <taxon>Viridiplantae</taxon>
        <taxon>Streptophyta</taxon>
        <taxon>Embryophyta</taxon>
        <taxon>Tracheophyta</taxon>
        <taxon>Spermatophyta</taxon>
        <taxon>Magnoliopsida</taxon>
        <taxon>Liliopsida</taxon>
        <taxon>Poales</taxon>
        <taxon>Poaceae</taxon>
        <taxon>BOP clade</taxon>
        <taxon>Oryzoideae</taxon>
        <taxon>Oryzeae</taxon>
        <taxon>Oryzinae</taxon>
        <taxon>Oryza</taxon>
    </lineage>
</organism>